<dbReference type="InterPro" id="IPR050789">
    <property type="entry name" value="Diverse_Enzym_Activities"/>
</dbReference>
<dbReference type="PANTHER" id="PTHR43283:SF7">
    <property type="entry name" value="BETA-LACTAMASE-RELATED DOMAIN-CONTAINING PROTEIN"/>
    <property type="match status" value="1"/>
</dbReference>
<dbReference type="SUPFAM" id="SSF56601">
    <property type="entry name" value="beta-lactamase/transpeptidase-like"/>
    <property type="match status" value="1"/>
</dbReference>
<evidence type="ECO:0000313" key="2">
    <source>
        <dbReference type="EMBL" id="GLB48221.1"/>
    </source>
</evidence>
<protein>
    <recommendedName>
        <fullName evidence="1">Beta-lactamase-related domain-containing protein</fullName>
    </recommendedName>
</protein>
<proteinExistence type="predicted"/>
<comment type="caution">
    <text evidence="2">The sequence shown here is derived from an EMBL/GenBank/DDBJ whole genome shotgun (WGS) entry which is preliminary data.</text>
</comment>
<organism evidence="2 3">
    <name type="scientific">Neptunitalea lumnitzerae</name>
    <dbReference type="NCBI Taxonomy" id="2965509"/>
    <lineage>
        <taxon>Bacteria</taxon>
        <taxon>Pseudomonadati</taxon>
        <taxon>Bacteroidota</taxon>
        <taxon>Flavobacteriia</taxon>
        <taxon>Flavobacteriales</taxon>
        <taxon>Flavobacteriaceae</taxon>
        <taxon>Neptunitalea</taxon>
    </lineage>
</organism>
<dbReference type="Proteomes" id="UP001143543">
    <property type="component" value="Unassembled WGS sequence"/>
</dbReference>
<dbReference type="Gene3D" id="3.40.710.10">
    <property type="entry name" value="DD-peptidase/beta-lactamase superfamily"/>
    <property type="match status" value="1"/>
</dbReference>
<name>A0ABQ5MFX9_9FLAO</name>
<feature type="domain" description="Beta-lactamase-related" evidence="1">
    <location>
        <begin position="86"/>
        <end position="359"/>
    </location>
</feature>
<evidence type="ECO:0000313" key="3">
    <source>
        <dbReference type="Proteomes" id="UP001143543"/>
    </source>
</evidence>
<evidence type="ECO:0000259" key="1">
    <source>
        <dbReference type="Pfam" id="PF00144"/>
    </source>
</evidence>
<dbReference type="InterPro" id="IPR001466">
    <property type="entry name" value="Beta-lactam-related"/>
</dbReference>
<reference evidence="2" key="1">
    <citation type="submission" date="2022-07" db="EMBL/GenBank/DDBJ databases">
        <title>Taxonomy of Novel Oxalotrophic and Methylotrophic Bacteria.</title>
        <authorList>
            <person name="Sahin N."/>
            <person name="Tani A."/>
        </authorList>
    </citation>
    <scope>NUCLEOTIDE SEQUENCE</scope>
    <source>
        <strain evidence="2">Y10</strain>
    </source>
</reference>
<gene>
    <name evidence="2" type="ORF">Y10_05890</name>
</gene>
<sequence length="387" mass="44599">MKKCLKWLLIIVAVLCVALYVFGYGYLFTAVKTIYFNGHSTAFLEDYEEFDNHVIEKSNQPQPWPLHKNYNTATPTDRLTKLHKDNKSVAYLIIKNDSIWFEEYFDGYTKNSKSNSFSMAKTMVSALLGNAIMEGKIQSLDEPVTHYLPELEGEYAEDLTVGDLSSMASGMQWDESYYSPFSITTRAYFDTDLRSMMLEVPITSPPGQEYIYLSGNTQLLGMVLEKATGKSLAESFEEKFWEPMGAENEALWQVDSEEMGMEKAYCCIASNARDFARMGKLYKDDGVWNETRILPKAFVLKSTHPRFKESPEYGYGLWLLHHRNKDFFMLRGHLGQYVIVEPEDNIIIVRLGHTRPNKRLYEGDPFTADTYGYIDEAYKMMDHAQKD</sequence>
<dbReference type="PANTHER" id="PTHR43283">
    <property type="entry name" value="BETA-LACTAMASE-RELATED"/>
    <property type="match status" value="1"/>
</dbReference>
<dbReference type="Pfam" id="PF00144">
    <property type="entry name" value="Beta-lactamase"/>
    <property type="match status" value="1"/>
</dbReference>
<dbReference type="EMBL" id="BRVO01000001">
    <property type="protein sequence ID" value="GLB48221.1"/>
    <property type="molecule type" value="Genomic_DNA"/>
</dbReference>
<dbReference type="InterPro" id="IPR012338">
    <property type="entry name" value="Beta-lactam/transpept-like"/>
</dbReference>
<keyword evidence="3" id="KW-1185">Reference proteome</keyword>
<accession>A0ABQ5MFX9</accession>
<dbReference type="RefSeq" id="WP_281763874.1">
    <property type="nucleotide sequence ID" value="NZ_BRVO01000001.1"/>
</dbReference>